<accession>A0AAD2FN48</accession>
<sequence length="406" mass="46693">MNQENAEELNEIGSLSSGSLEPPPNGGEDQDDENPNNDAADGNDSDDVAENPTEQNDTEGQNDNTEGQNPKIREDRTHATPVELKTNIDARLTQAQESYTRDASRQRSQDVGVLSTKFRQFRVHLNELKPIIKSYQQANNELYAARTKLYSNLAEIAVDSPFYDMVGKQLDTDALSEATTIEAAAQVAEESQTDSLVGVNQIAKAPLPVLEAEYQEHLVDYILEWQAVIANKVDKLMKDNEALRVKQHHYRVKVDNLREEKSASDSKGKEFPNRKREKLVRNEEKYRQAMAEHEEKASELCYMLEVVVNLAWQDMMPLVQHTIIWERKRYDYDDRSYADMFRQVLESLSREITRVEEEESTDDLEAALLIQRDKHEILKEKLNRLQMALSGDWETKNELFRKFDLV</sequence>
<proteinExistence type="predicted"/>
<feature type="compositionally biased region" description="Low complexity" evidence="1">
    <location>
        <begin position="11"/>
        <end position="20"/>
    </location>
</feature>
<keyword evidence="3" id="KW-1185">Reference proteome</keyword>
<dbReference type="InterPro" id="IPR027267">
    <property type="entry name" value="AH/BAR_dom_sf"/>
</dbReference>
<name>A0AAD2FN48_9STRA</name>
<dbReference type="Gene3D" id="1.20.1270.60">
    <property type="entry name" value="Arfaptin homology (AH) domain/BAR domain"/>
    <property type="match status" value="1"/>
</dbReference>
<evidence type="ECO:0000256" key="1">
    <source>
        <dbReference type="SAM" id="MobiDB-lite"/>
    </source>
</evidence>
<dbReference type="AlphaFoldDB" id="A0AAD2FN48"/>
<evidence type="ECO:0000313" key="2">
    <source>
        <dbReference type="EMBL" id="CAJ1946786.1"/>
    </source>
</evidence>
<feature type="compositionally biased region" description="Acidic residues" evidence="1">
    <location>
        <begin position="1"/>
        <end position="10"/>
    </location>
</feature>
<reference evidence="2" key="1">
    <citation type="submission" date="2023-08" db="EMBL/GenBank/DDBJ databases">
        <authorList>
            <person name="Audoor S."/>
            <person name="Bilcke G."/>
        </authorList>
    </citation>
    <scope>NUCLEOTIDE SEQUENCE</scope>
</reference>
<feature type="compositionally biased region" description="Polar residues" evidence="1">
    <location>
        <begin position="52"/>
        <end position="68"/>
    </location>
</feature>
<feature type="region of interest" description="Disordered" evidence="1">
    <location>
        <begin position="1"/>
        <end position="89"/>
    </location>
</feature>
<dbReference type="Proteomes" id="UP001295423">
    <property type="component" value="Unassembled WGS sequence"/>
</dbReference>
<organism evidence="2 3">
    <name type="scientific">Cylindrotheca closterium</name>
    <dbReference type="NCBI Taxonomy" id="2856"/>
    <lineage>
        <taxon>Eukaryota</taxon>
        <taxon>Sar</taxon>
        <taxon>Stramenopiles</taxon>
        <taxon>Ochrophyta</taxon>
        <taxon>Bacillariophyta</taxon>
        <taxon>Bacillariophyceae</taxon>
        <taxon>Bacillariophycidae</taxon>
        <taxon>Bacillariales</taxon>
        <taxon>Bacillariaceae</taxon>
        <taxon>Cylindrotheca</taxon>
    </lineage>
</organism>
<dbReference type="EMBL" id="CAKOGP040001714">
    <property type="protein sequence ID" value="CAJ1946786.1"/>
    <property type="molecule type" value="Genomic_DNA"/>
</dbReference>
<feature type="region of interest" description="Disordered" evidence="1">
    <location>
        <begin position="257"/>
        <end position="277"/>
    </location>
</feature>
<gene>
    <name evidence="2" type="ORF">CYCCA115_LOCUS10837</name>
</gene>
<evidence type="ECO:0000313" key="3">
    <source>
        <dbReference type="Proteomes" id="UP001295423"/>
    </source>
</evidence>
<feature type="compositionally biased region" description="Acidic residues" evidence="1">
    <location>
        <begin position="28"/>
        <end position="49"/>
    </location>
</feature>
<protein>
    <submittedName>
        <fullName evidence="2">Uncharacterized protein</fullName>
    </submittedName>
</protein>
<comment type="caution">
    <text evidence="2">The sequence shown here is derived from an EMBL/GenBank/DDBJ whole genome shotgun (WGS) entry which is preliminary data.</text>
</comment>